<evidence type="ECO:0000313" key="2">
    <source>
        <dbReference type="Proteomes" id="UP000811545"/>
    </source>
</evidence>
<dbReference type="EMBL" id="QLTW01000198">
    <property type="protein sequence ID" value="MBT9145855.1"/>
    <property type="molecule type" value="Genomic_DNA"/>
</dbReference>
<organism evidence="1 2">
    <name type="scientific">Psychracetigena formicireducens</name>
    <dbReference type="NCBI Taxonomy" id="2986056"/>
    <lineage>
        <taxon>Bacteria</taxon>
        <taxon>Bacillati</taxon>
        <taxon>Candidatus Lithacetigenota</taxon>
        <taxon>Candidatus Psychracetigena</taxon>
    </lineage>
</organism>
<protein>
    <recommendedName>
        <fullName evidence="3">Nucleotide modification associated domain-containing protein</fullName>
    </recommendedName>
</protein>
<sequence>MSNRFVPDQGTLVEVEKVKKKVMSDTKPVITSKRKSFQMEFGLLTQKMNCIVSKKNQDYATDEDPLSNFKLAERVGVAPVVGCVIRMSDKMSRIYEYCKKWTTEVDDEKFEDTLIDLANYALITILLHREKMMNKKTIVPNCKKKKLLKKERDRLIKETMEIFNNLVFDKLGVRKEDK</sequence>
<gene>
    <name evidence="1" type="ORF">DDT42_01732</name>
</gene>
<name>A0A9E2BJX6_PSYF1</name>
<dbReference type="AlphaFoldDB" id="A0A9E2BJX6"/>
<reference evidence="1 2" key="1">
    <citation type="journal article" date="2021" name="bioRxiv">
        <title>Unique metabolic strategies in Hadean analogues reveal hints for primordial physiology.</title>
        <authorList>
            <person name="Nobu M.K."/>
            <person name="Nakai R."/>
            <person name="Tamazawa S."/>
            <person name="Mori H."/>
            <person name="Toyoda A."/>
            <person name="Ijiri A."/>
            <person name="Suzuki S."/>
            <person name="Kurokawa K."/>
            <person name="Kamagata Y."/>
            <person name="Tamaki H."/>
        </authorList>
    </citation>
    <scope>NUCLEOTIDE SEQUENCE [LARGE SCALE GENOMIC DNA]</scope>
    <source>
        <strain evidence="1">BS525</strain>
    </source>
</reference>
<comment type="caution">
    <text evidence="1">The sequence shown here is derived from an EMBL/GenBank/DDBJ whole genome shotgun (WGS) entry which is preliminary data.</text>
</comment>
<proteinExistence type="predicted"/>
<evidence type="ECO:0000313" key="1">
    <source>
        <dbReference type="EMBL" id="MBT9145855.1"/>
    </source>
</evidence>
<evidence type="ECO:0008006" key="3">
    <source>
        <dbReference type="Google" id="ProtNLM"/>
    </source>
</evidence>
<dbReference type="Proteomes" id="UP000811545">
    <property type="component" value="Unassembled WGS sequence"/>
</dbReference>
<accession>A0A9E2BJX6</accession>